<evidence type="ECO:0000256" key="3">
    <source>
        <dbReference type="ARBA" id="ARBA00022833"/>
    </source>
</evidence>
<evidence type="ECO:0000256" key="4">
    <source>
        <dbReference type="PROSITE-ProRule" id="PRU00027"/>
    </source>
</evidence>
<keyword evidence="3" id="KW-0862">Zinc</keyword>
<evidence type="ECO:0000313" key="7">
    <source>
        <dbReference type="EMBL" id="RVW73107.1"/>
    </source>
</evidence>
<dbReference type="PANTHER" id="PTHR46951:SF2">
    <property type="entry name" value="BED-TYPE DOMAIN-CONTAINING PROTEIN"/>
    <property type="match status" value="1"/>
</dbReference>
<evidence type="ECO:0000259" key="6">
    <source>
        <dbReference type="PROSITE" id="PS50808"/>
    </source>
</evidence>
<comment type="caution">
    <text evidence="7">The sequence shown here is derived from an EMBL/GenBank/DDBJ whole genome shotgun (WGS) entry which is preliminary data.</text>
</comment>
<dbReference type="InterPro" id="IPR003656">
    <property type="entry name" value="Znf_BED"/>
</dbReference>
<keyword evidence="1" id="KW-0479">Metal-binding</keyword>
<gene>
    <name evidence="7" type="ORF">CK203_060264</name>
</gene>
<dbReference type="Proteomes" id="UP000288805">
    <property type="component" value="Unassembled WGS sequence"/>
</dbReference>
<dbReference type="EMBL" id="QGNW01000399">
    <property type="protein sequence ID" value="RVW73107.1"/>
    <property type="molecule type" value="Genomic_DNA"/>
</dbReference>
<organism evidence="7 8">
    <name type="scientific">Vitis vinifera</name>
    <name type="common">Grape</name>
    <dbReference type="NCBI Taxonomy" id="29760"/>
    <lineage>
        <taxon>Eukaryota</taxon>
        <taxon>Viridiplantae</taxon>
        <taxon>Streptophyta</taxon>
        <taxon>Embryophyta</taxon>
        <taxon>Tracheophyta</taxon>
        <taxon>Spermatophyta</taxon>
        <taxon>Magnoliopsida</taxon>
        <taxon>eudicotyledons</taxon>
        <taxon>Gunneridae</taxon>
        <taxon>Pentapetalae</taxon>
        <taxon>rosids</taxon>
        <taxon>Vitales</taxon>
        <taxon>Vitaceae</taxon>
        <taxon>Viteae</taxon>
        <taxon>Vitis</taxon>
    </lineage>
</organism>
<dbReference type="GO" id="GO:0003677">
    <property type="term" value="F:DNA binding"/>
    <property type="evidence" value="ECO:0007669"/>
    <property type="project" value="InterPro"/>
</dbReference>
<dbReference type="Pfam" id="PF02892">
    <property type="entry name" value="zf-BED"/>
    <property type="match status" value="1"/>
</dbReference>
<evidence type="ECO:0000256" key="2">
    <source>
        <dbReference type="ARBA" id="ARBA00022771"/>
    </source>
</evidence>
<dbReference type="AlphaFoldDB" id="A0A438GLM5"/>
<feature type="compositionally biased region" description="Polar residues" evidence="5">
    <location>
        <begin position="168"/>
        <end position="178"/>
    </location>
</feature>
<evidence type="ECO:0000313" key="8">
    <source>
        <dbReference type="Proteomes" id="UP000288805"/>
    </source>
</evidence>
<proteinExistence type="predicted"/>
<keyword evidence="2 4" id="KW-0863">Zinc-finger</keyword>
<feature type="region of interest" description="Disordered" evidence="5">
    <location>
        <begin position="147"/>
        <end position="178"/>
    </location>
</feature>
<evidence type="ECO:0000256" key="1">
    <source>
        <dbReference type="ARBA" id="ARBA00022723"/>
    </source>
</evidence>
<dbReference type="Pfam" id="PF04937">
    <property type="entry name" value="DUF659"/>
    <property type="match status" value="1"/>
</dbReference>
<feature type="domain" description="BED-type" evidence="6">
    <location>
        <begin position="10"/>
        <end position="69"/>
    </location>
</feature>
<dbReference type="PROSITE" id="PS50808">
    <property type="entry name" value="ZF_BED"/>
    <property type="match status" value="1"/>
</dbReference>
<dbReference type="InterPro" id="IPR007021">
    <property type="entry name" value="DUF659"/>
</dbReference>
<sequence length="322" mass="36584">MASEGGSTVPGRDPAWKYCSPIEGNRNATICNFCGLVMKSGGITRFKSHLMHKDPHNNTKKCPRVPPEVKEEIRLLVHDKQKAKAKKNADIEEIRSQLRGTMGTHHTHLVNEDDDDEDAEEEDVYMYPTDMHPDERDAYRSAVRASKASNWEREQHENIVGSKRKSGESSTGIPSTMRKSQNIFKGGAIKETMGRLISKFFIYESVAPAKAKSHHFKNMIIGAQQAGMGIEPPSPYEIKNKYLEMEYKEMEAYVNQQREKWKTYGCTIMSYGWTGPTKLSIINFMVYSKGTTVFLKSVDASNYIKDHKYIVDPAFRLNAFPT</sequence>
<name>A0A438GLM5_VITVI</name>
<dbReference type="GO" id="GO:0008270">
    <property type="term" value="F:zinc ion binding"/>
    <property type="evidence" value="ECO:0007669"/>
    <property type="project" value="UniProtKB-KW"/>
</dbReference>
<protein>
    <recommendedName>
        <fullName evidence="6">BED-type domain-containing protein</fullName>
    </recommendedName>
</protein>
<dbReference type="PANTHER" id="PTHR46951">
    <property type="entry name" value="BED-TYPE DOMAIN-CONTAINING PROTEIN"/>
    <property type="match status" value="1"/>
</dbReference>
<accession>A0A438GLM5</accession>
<evidence type="ECO:0000256" key="5">
    <source>
        <dbReference type="SAM" id="MobiDB-lite"/>
    </source>
</evidence>
<reference evidence="7 8" key="1">
    <citation type="journal article" date="2018" name="PLoS Genet.">
        <title>Population sequencing reveals clonal diversity and ancestral inbreeding in the grapevine cultivar Chardonnay.</title>
        <authorList>
            <person name="Roach M.J."/>
            <person name="Johnson D.L."/>
            <person name="Bohlmann J."/>
            <person name="van Vuuren H.J."/>
            <person name="Jones S.J."/>
            <person name="Pretorius I.S."/>
            <person name="Schmidt S.A."/>
            <person name="Borneman A.R."/>
        </authorList>
    </citation>
    <scope>NUCLEOTIDE SEQUENCE [LARGE SCALE GENOMIC DNA]</scope>
    <source>
        <strain evidence="8">cv. Chardonnay</strain>
        <tissue evidence="7">Leaf</tissue>
    </source>
</reference>